<evidence type="ECO:0000259" key="7">
    <source>
        <dbReference type="Pfam" id="PF18368"/>
    </source>
</evidence>
<keyword evidence="2" id="KW-0378">Hydrolase</keyword>
<dbReference type="InterPro" id="IPR006102">
    <property type="entry name" value="Ig-like_GH2"/>
</dbReference>
<organism evidence="9 10">
    <name type="scientific">Segatella oulorum F0390</name>
    <dbReference type="NCBI Taxonomy" id="702438"/>
    <lineage>
        <taxon>Bacteria</taxon>
        <taxon>Pseudomonadati</taxon>
        <taxon>Bacteroidota</taxon>
        <taxon>Bacteroidia</taxon>
        <taxon>Bacteroidales</taxon>
        <taxon>Prevotellaceae</taxon>
        <taxon>Segatella</taxon>
    </lineage>
</organism>
<dbReference type="GO" id="GO:0005975">
    <property type="term" value="P:carbohydrate metabolic process"/>
    <property type="evidence" value="ECO:0007669"/>
    <property type="project" value="InterPro"/>
</dbReference>
<dbReference type="Proteomes" id="UP000005141">
    <property type="component" value="Unassembled WGS sequence"/>
</dbReference>
<dbReference type="InterPro" id="IPR017853">
    <property type="entry name" value="GH"/>
</dbReference>
<reference evidence="9 10" key="1">
    <citation type="submission" date="2011-07" db="EMBL/GenBank/DDBJ databases">
        <title>The Genome Sequence of Prevotella oulorum F0390.</title>
        <authorList>
            <consortium name="The Broad Institute Genome Sequencing Platform"/>
            <consortium name="The Broad Institute Genome Sequencing Center for Infectious Disease"/>
            <person name="Earl A."/>
            <person name="Ward D."/>
            <person name="Feldgarden M."/>
            <person name="Gevers D."/>
            <person name="Izard J."/>
            <person name="Ganesan A."/>
            <person name="Baranova O.V."/>
            <person name="Blanton J.M."/>
            <person name="Tanner A.C."/>
            <person name="Dewhirst F.E."/>
            <person name="Young S.K."/>
            <person name="Zeng Q."/>
            <person name="Gargeya S."/>
            <person name="Fitzgerald M."/>
            <person name="Haas B."/>
            <person name="Abouelleil A."/>
            <person name="Alvarado L."/>
            <person name="Arachchi H.M."/>
            <person name="Berlin A."/>
            <person name="Brown A."/>
            <person name="Chapman S.B."/>
            <person name="Chen Z."/>
            <person name="Dunbar C."/>
            <person name="Freedman E."/>
            <person name="Gearin G."/>
            <person name="Gellesch M."/>
            <person name="Goldberg J."/>
            <person name="Griggs A."/>
            <person name="Gujja S."/>
            <person name="Heiman D."/>
            <person name="Howarth C."/>
            <person name="Larson L."/>
            <person name="Lui A."/>
            <person name="MacDonald P.J.P."/>
            <person name="Mehta T."/>
            <person name="Montmayeur A."/>
            <person name="Murphy C."/>
            <person name="Neiman D."/>
            <person name="Pearson M."/>
            <person name="Priest M."/>
            <person name="Roberts A."/>
            <person name="Saif S."/>
            <person name="Shea T."/>
            <person name="Shenoy N."/>
            <person name="Sisk P."/>
            <person name="Stolte C."/>
            <person name="Sykes S."/>
            <person name="Wortman J."/>
            <person name="Nusbaum C."/>
            <person name="Birren B."/>
        </authorList>
    </citation>
    <scope>NUCLEOTIDE SEQUENCE [LARGE SCALE GENOMIC DNA]</scope>
    <source>
        <strain evidence="9 10">F0390</strain>
    </source>
</reference>
<evidence type="ECO:0000259" key="6">
    <source>
        <dbReference type="Pfam" id="PF02836"/>
    </source>
</evidence>
<dbReference type="RefSeq" id="WP_004380667.1">
    <property type="nucleotide sequence ID" value="NZ_JH114216.1"/>
</dbReference>
<dbReference type="PANTHER" id="PTHR43536">
    <property type="entry name" value="MANNOSYLGLYCOPROTEIN ENDO-BETA-MANNOSIDASE"/>
    <property type="match status" value="1"/>
</dbReference>
<dbReference type="SUPFAM" id="SSF51445">
    <property type="entry name" value="(Trans)glycosidases"/>
    <property type="match status" value="1"/>
</dbReference>
<dbReference type="InterPro" id="IPR041351">
    <property type="entry name" value="Ig_GlcNase"/>
</dbReference>
<sequence length="930" mass="107669">MKPILSTIFALVAVVTMPAHATDGKQLLTHWRLKSSTQVTPLGNVLSLPTYQTHDWYQATVPTSVLGALVKAGVYPDPHFDLNDLKIPDASDNLNKRLGLSKYSYIKGVANPFKDPYWFRTKFLVPAHQKGRRTWLNFDGINYRADVWVNGKQVADHKNMAGMFLRFKYDITRFVTVGKENAVAVKIYQVDNVGTPSPGYLFQPFGQARGQGQEIFRDVTLKFMAGWDCSPVVRDRNMGIYQNVYLTYTDDVKIEHPYIVTDLQLPDTTNAYLTVSAELRNAGTAVCRGVLRGTIDLEKEVDFCTYKKQMPGTMPTVVFERAVEIPAGQTITVAFTPKDYAQLHIRNPHLWWPNGYGMQYLHKLKLTFEMNGKVSDEQTTTFGIRKITSTLKERDGEHGRIFWVNGKRIFSRGGFIQPDMLLDMNRKHMYDEARLLALAGVNMIANEDMPSPPEEVMETYDKYGLLMWEVFFQCWTSYPGTETFKNPTDTKLALRNMYDVVKRYRNHPSLVLWCMQIETIIREELYVPLREYIRQNDPTRPVIATSSHGWDVDKETPYIKPDLPTGMTDENAPDYTWYPHPYYYNKVLEVKDQMFRNEMGVPAVSTLASMKKYIYRLGKGEKTAYYPLDSVWAYHDAWDSICCPPESYAYKPYDEAIRREFGQPQSAEDYIRWAQYINAGSYRAMYEAANHRMWDITTGVMLWKLNATWPQVLWQIYDWFLNPNAGYFYAKKALEPLHIQMNEHNRMVAVINTMHRSHEKLTADVRLYDFNMNIVWQQQQPLSIGEDCYKELFTLPQPKEITPVYYARLLLKDGNGKVVSENFYWLSADGKNDFRAITQMPKVDLQLTSTTTTKDNDIVMRIKVKNSTNRLAFMHRLMITKGDSEDEVLPTFWTDNFLTIFPGEEREVMATFARQDLEGATPVLKLDRNQ</sequence>
<dbReference type="InterPro" id="IPR006103">
    <property type="entry name" value="Glyco_hydro_2_cat"/>
</dbReference>
<protein>
    <submittedName>
        <fullName evidence="9">Uncharacterized protein</fullName>
    </submittedName>
</protein>
<evidence type="ECO:0000256" key="4">
    <source>
        <dbReference type="SAM" id="SignalP"/>
    </source>
</evidence>
<evidence type="ECO:0000259" key="8">
    <source>
        <dbReference type="Pfam" id="PF22666"/>
    </source>
</evidence>
<dbReference type="GeneID" id="95426217"/>
<dbReference type="GO" id="GO:0004553">
    <property type="term" value="F:hydrolase activity, hydrolyzing O-glycosyl compounds"/>
    <property type="evidence" value="ECO:0007669"/>
    <property type="project" value="InterPro"/>
</dbReference>
<evidence type="ECO:0000256" key="3">
    <source>
        <dbReference type="ARBA" id="ARBA00023295"/>
    </source>
</evidence>
<dbReference type="PATRIC" id="fig|702438.4.peg.1673"/>
<feature type="domain" description="Beta-mannosidase-like galactose-binding" evidence="8">
    <location>
        <begin position="114"/>
        <end position="241"/>
    </location>
</feature>
<feature type="domain" description="Exo-beta-D-glucosaminidase Ig-fold" evidence="7">
    <location>
        <begin position="823"/>
        <end position="925"/>
    </location>
</feature>
<dbReference type="Gene3D" id="2.60.120.260">
    <property type="entry name" value="Galactose-binding domain-like"/>
    <property type="match status" value="1"/>
</dbReference>
<keyword evidence="10" id="KW-1185">Reference proteome</keyword>
<dbReference type="HOGENOM" id="CLU_005015_2_0_10"/>
<keyword evidence="4" id="KW-0732">Signal</keyword>
<feature type="domain" description="Glycoside hydrolase family 2 immunoglobulin-like beta-sandwich" evidence="5">
    <location>
        <begin position="252"/>
        <end position="385"/>
    </location>
</feature>
<evidence type="ECO:0000313" key="9">
    <source>
        <dbReference type="EMBL" id="EGV30415.1"/>
    </source>
</evidence>
<dbReference type="EMBL" id="ADGI01000052">
    <property type="protein sequence ID" value="EGV30415.1"/>
    <property type="molecule type" value="Genomic_DNA"/>
</dbReference>
<dbReference type="PANTHER" id="PTHR43536:SF1">
    <property type="entry name" value="MANNOSYLGLYCOPROTEIN ENDO-BETA-MANNOSIDASE"/>
    <property type="match status" value="1"/>
</dbReference>
<dbReference type="eggNOG" id="COG3250">
    <property type="taxonomic scope" value="Bacteria"/>
</dbReference>
<name>G1WCR5_9BACT</name>
<evidence type="ECO:0000259" key="5">
    <source>
        <dbReference type="Pfam" id="PF00703"/>
    </source>
</evidence>
<dbReference type="SUPFAM" id="SSF49785">
    <property type="entry name" value="Galactose-binding domain-like"/>
    <property type="match status" value="1"/>
</dbReference>
<dbReference type="InterPro" id="IPR036156">
    <property type="entry name" value="Beta-gal/glucu_dom_sf"/>
</dbReference>
<dbReference type="Pfam" id="PF00703">
    <property type="entry name" value="Glyco_hydro_2"/>
    <property type="match status" value="1"/>
</dbReference>
<feature type="domain" description="Glycoside hydrolase family 2 catalytic" evidence="6">
    <location>
        <begin position="402"/>
        <end position="551"/>
    </location>
</feature>
<accession>G1WCR5</accession>
<comment type="similarity">
    <text evidence="1">Belongs to the glycosyl hydrolase 2 family.</text>
</comment>
<dbReference type="AlphaFoldDB" id="G1WCR5"/>
<dbReference type="Pfam" id="PF22666">
    <property type="entry name" value="Glyco_hydro_2_N2"/>
    <property type="match status" value="1"/>
</dbReference>
<evidence type="ECO:0000256" key="1">
    <source>
        <dbReference type="ARBA" id="ARBA00007401"/>
    </source>
</evidence>
<keyword evidence="3" id="KW-0326">Glycosidase</keyword>
<dbReference type="Gene3D" id="3.20.20.80">
    <property type="entry name" value="Glycosidases"/>
    <property type="match status" value="1"/>
</dbReference>
<feature type="chain" id="PRO_5003425767" evidence="4">
    <location>
        <begin position="22"/>
        <end position="930"/>
    </location>
</feature>
<dbReference type="InterPro" id="IPR013783">
    <property type="entry name" value="Ig-like_fold"/>
</dbReference>
<comment type="caution">
    <text evidence="9">The sequence shown here is derived from an EMBL/GenBank/DDBJ whole genome shotgun (WGS) entry which is preliminary data.</text>
</comment>
<dbReference type="Gene3D" id="2.60.40.10">
    <property type="entry name" value="Immunoglobulins"/>
    <property type="match status" value="2"/>
</dbReference>
<dbReference type="Pfam" id="PF02836">
    <property type="entry name" value="Glyco_hydro_2_C"/>
    <property type="match status" value="1"/>
</dbReference>
<evidence type="ECO:0000313" key="10">
    <source>
        <dbReference type="Proteomes" id="UP000005141"/>
    </source>
</evidence>
<feature type="signal peptide" evidence="4">
    <location>
        <begin position="1"/>
        <end position="21"/>
    </location>
</feature>
<dbReference type="InterPro" id="IPR054593">
    <property type="entry name" value="Beta-mannosidase-like_N2"/>
</dbReference>
<evidence type="ECO:0000256" key="2">
    <source>
        <dbReference type="ARBA" id="ARBA00022801"/>
    </source>
</evidence>
<dbReference type="InterPro" id="IPR008979">
    <property type="entry name" value="Galactose-bd-like_sf"/>
</dbReference>
<dbReference type="Pfam" id="PF18368">
    <property type="entry name" value="Ig_GlcNase"/>
    <property type="match status" value="1"/>
</dbReference>
<dbReference type="SUPFAM" id="SSF49303">
    <property type="entry name" value="beta-Galactosidase/glucuronidase domain"/>
    <property type="match status" value="3"/>
</dbReference>
<gene>
    <name evidence="9" type="ORF">HMPREF9431_01616</name>
</gene>
<proteinExistence type="inferred from homology"/>
<dbReference type="InterPro" id="IPR043534">
    <property type="entry name" value="EBDG/EBM"/>
</dbReference>